<accession>A0AAW0MVQ6</accession>
<sequence>MSQLLSMFLAELQVFTGFKMELKVFMSFFMHFAFRAVFSFHEVYMEYFFIDVKLNWFDAQQYCRENYTDLATISSMEDLMRLKTPSLQETWIGMFDDPASWKGVMGNDSNSWRWSVTGTTSPGAYQNWKSGEPDNMGSVGSSQLGTKKFFLIESYTTWMDALSYCRQHYTDLATIEDNTENAAVNNLIFDYRRWIGLYREPWRWSDGSTSNFTNWALNQPDNYGENQHCVIVDQDRKWQDTYCSDDVFSFHCEKGYRRLQNGTDSLHVIFHTLW</sequence>
<dbReference type="AlphaFoldDB" id="A0AAW0MVQ6"/>
<dbReference type="SMART" id="SM00034">
    <property type="entry name" value="CLECT"/>
    <property type="match status" value="2"/>
</dbReference>
<organism evidence="2 3">
    <name type="scientific">Mugilogobius chulae</name>
    <name type="common">yellowstripe goby</name>
    <dbReference type="NCBI Taxonomy" id="88201"/>
    <lineage>
        <taxon>Eukaryota</taxon>
        <taxon>Metazoa</taxon>
        <taxon>Chordata</taxon>
        <taxon>Craniata</taxon>
        <taxon>Vertebrata</taxon>
        <taxon>Euteleostomi</taxon>
        <taxon>Actinopterygii</taxon>
        <taxon>Neopterygii</taxon>
        <taxon>Teleostei</taxon>
        <taxon>Neoteleostei</taxon>
        <taxon>Acanthomorphata</taxon>
        <taxon>Gobiaria</taxon>
        <taxon>Gobiiformes</taxon>
        <taxon>Gobioidei</taxon>
        <taxon>Gobiidae</taxon>
        <taxon>Gobionellinae</taxon>
        <taxon>Mugilogobius</taxon>
    </lineage>
</organism>
<reference evidence="3" key="1">
    <citation type="submission" date="2024-04" db="EMBL/GenBank/DDBJ databases">
        <title>Salinicola lusitanus LLJ914,a marine bacterium isolated from the Okinawa Trough.</title>
        <authorList>
            <person name="Li J."/>
        </authorList>
    </citation>
    <scope>NUCLEOTIDE SEQUENCE [LARGE SCALE GENOMIC DNA]</scope>
</reference>
<comment type="caution">
    <text evidence="2">The sequence shown here is derived from an EMBL/GenBank/DDBJ whole genome shotgun (WGS) entry which is preliminary data.</text>
</comment>
<dbReference type="Gene3D" id="3.10.100.10">
    <property type="entry name" value="Mannose-Binding Protein A, subunit A"/>
    <property type="match status" value="2"/>
</dbReference>
<dbReference type="Proteomes" id="UP001460270">
    <property type="component" value="Unassembled WGS sequence"/>
</dbReference>
<dbReference type="PROSITE" id="PS50041">
    <property type="entry name" value="C_TYPE_LECTIN_2"/>
    <property type="match status" value="2"/>
</dbReference>
<proteinExistence type="predicted"/>
<dbReference type="PANTHER" id="PTHR45784:SF3">
    <property type="entry name" value="C-TYPE LECTIN DOMAIN FAMILY 4 MEMBER K-LIKE-RELATED"/>
    <property type="match status" value="1"/>
</dbReference>
<dbReference type="Pfam" id="PF00059">
    <property type="entry name" value="Lectin_C"/>
    <property type="match status" value="2"/>
</dbReference>
<feature type="domain" description="C-type lectin" evidence="1">
    <location>
        <begin position="144"/>
        <end position="244"/>
    </location>
</feature>
<dbReference type="PANTHER" id="PTHR45784">
    <property type="entry name" value="C-TYPE LECTIN DOMAIN FAMILY 20 MEMBER A-RELATED"/>
    <property type="match status" value="1"/>
</dbReference>
<gene>
    <name evidence="2" type="ORF">WMY93_026953</name>
</gene>
<keyword evidence="3" id="KW-1185">Reference proteome</keyword>
<name>A0AAW0MVQ6_9GOBI</name>
<dbReference type="InterPro" id="IPR001304">
    <property type="entry name" value="C-type_lectin-like"/>
</dbReference>
<dbReference type="EMBL" id="JBBPFD010000020">
    <property type="protein sequence ID" value="KAK7883830.1"/>
    <property type="molecule type" value="Genomic_DNA"/>
</dbReference>
<dbReference type="InterPro" id="IPR016187">
    <property type="entry name" value="CTDL_fold"/>
</dbReference>
<feature type="domain" description="C-type lectin" evidence="1">
    <location>
        <begin position="47"/>
        <end position="138"/>
    </location>
</feature>
<dbReference type="InterPro" id="IPR016186">
    <property type="entry name" value="C-type_lectin-like/link_sf"/>
</dbReference>
<evidence type="ECO:0000259" key="1">
    <source>
        <dbReference type="PROSITE" id="PS50041"/>
    </source>
</evidence>
<evidence type="ECO:0000313" key="2">
    <source>
        <dbReference type="EMBL" id="KAK7883830.1"/>
    </source>
</evidence>
<protein>
    <recommendedName>
        <fullName evidence="1">C-type lectin domain-containing protein</fullName>
    </recommendedName>
</protein>
<dbReference type="SUPFAM" id="SSF56436">
    <property type="entry name" value="C-type lectin-like"/>
    <property type="match status" value="2"/>
</dbReference>
<evidence type="ECO:0000313" key="3">
    <source>
        <dbReference type="Proteomes" id="UP001460270"/>
    </source>
</evidence>